<proteinExistence type="predicted"/>
<protein>
    <submittedName>
        <fullName evidence="1">Uncharacterized protein</fullName>
    </submittedName>
</protein>
<evidence type="ECO:0000313" key="1">
    <source>
        <dbReference type="EMBL" id="CAH1454019.1"/>
    </source>
</evidence>
<organism evidence="1 2">
    <name type="scientific">Lactuca virosa</name>
    <dbReference type="NCBI Taxonomy" id="75947"/>
    <lineage>
        <taxon>Eukaryota</taxon>
        <taxon>Viridiplantae</taxon>
        <taxon>Streptophyta</taxon>
        <taxon>Embryophyta</taxon>
        <taxon>Tracheophyta</taxon>
        <taxon>Spermatophyta</taxon>
        <taxon>Magnoliopsida</taxon>
        <taxon>eudicotyledons</taxon>
        <taxon>Gunneridae</taxon>
        <taxon>Pentapetalae</taxon>
        <taxon>asterids</taxon>
        <taxon>campanulids</taxon>
        <taxon>Asterales</taxon>
        <taxon>Asteraceae</taxon>
        <taxon>Cichorioideae</taxon>
        <taxon>Cichorieae</taxon>
        <taxon>Lactucinae</taxon>
        <taxon>Lactuca</taxon>
    </lineage>
</organism>
<gene>
    <name evidence="1" type="ORF">LVIROSA_LOCUS39219</name>
</gene>
<accession>A0AAU9PUY5</accession>
<dbReference type="EMBL" id="CAKMRJ010005745">
    <property type="protein sequence ID" value="CAH1454019.1"/>
    <property type="molecule type" value="Genomic_DNA"/>
</dbReference>
<name>A0AAU9PUY5_9ASTR</name>
<reference evidence="1 2" key="1">
    <citation type="submission" date="2022-01" db="EMBL/GenBank/DDBJ databases">
        <authorList>
            <person name="Xiong W."/>
            <person name="Schranz E."/>
        </authorList>
    </citation>
    <scope>NUCLEOTIDE SEQUENCE [LARGE SCALE GENOMIC DNA]</scope>
</reference>
<sequence length="135" mass="14957">MWRRVGLQTSLNLSKKDSNVVMDEGSSTSAIETTTVPPPPQISIIPPTSVPTISPTFQGVMAEPITMLFSSQSTKPEIDGKYIVSGKEVKFLLKSQESQIRTLIDGNVKGMDEHLATHSRTFHHEIEKLQDGKFF</sequence>
<comment type="caution">
    <text evidence="1">The sequence shown here is derived from an EMBL/GenBank/DDBJ whole genome shotgun (WGS) entry which is preliminary data.</text>
</comment>
<keyword evidence="2" id="KW-1185">Reference proteome</keyword>
<dbReference type="Proteomes" id="UP001157418">
    <property type="component" value="Unassembled WGS sequence"/>
</dbReference>
<dbReference type="AlphaFoldDB" id="A0AAU9PUY5"/>
<evidence type="ECO:0000313" key="2">
    <source>
        <dbReference type="Proteomes" id="UP001157418"/>
    </source>
</evidence>